<accession>A0ABV7AMM1</accession>
<protein>
    <submittedName>
        <fullName evidence="2">Na+/H+ antiporter subunit G</fullName>
    </submittedName>
</protein>
<name>A0ABV7AMM1_9RHOB</name>
<dbReference type="NCBIfam" id="NF009316">
    <property type="entry name" value="PRK12674.1-5"/>
    <property type="match status" value="1"/>
</dbReference>
<comment type="caution">
    <text evidence="2">The sequence shown here is derived from an EMBL/GenBank/DDBJ whole genome shotgun (WGS) entry which is preliminary data.</text>
</comment>
<evidence type="ECO:0000256" key="1">
    <source>
        <dbReference type="SAM" id="Phobius"/>
    </source>
</evidence>
<dbReference type="PANTHER" id="PTHR34703:SF1">
    <property type="entry name" value="ANTIPORTER SUBUNIT MNHG2-RELATED"/>
    <property type="match status" value="1"/>
</dbReference>
<keyword evidence="3" id="KW-1185">Reference proteome</keyword>
<gene>
    <name evidence="2" type="ORF">ACFOES_19655</name>
</gene>
<dbReference type="EMBL" id="JBHRSK010000018">
    <property type="protein sequence ID" value="MFC2970318.1"/>
    <property type="molecule type" value="Genomic_DNA"/>
</dbReference>
<reference evidence="3" key="1">
    <citation type="journal article" date="2019" name="Int. J. Syst. Evol. Microbiol.">
        <title>The Global Catalogue of Microorganisms (GCM) 10K type strain sequencing project: providing services to taxonomists for standard genome sequencing and annotation.</title>
        <authorList>
            <consortium name="The Broad Institute Genomics Platform"/>
            <consortium name="The Broad Institute Genome Sequencing Center for Infectious Disease"/>
            <person name="Wu L."/>
            <person name="Ma J."/>
        </authorList>
    </citation>
    <scope>NUCLEOTIDE SEQUENCE [LARGE SCALE GENOMIC DNA]</scope>
    <source>
        <strain evidence="3">KCTC 62192</strain>
    </source>
</reference>
<feature type="transmembrane region" description="Helical" evidence="1">
    <location>
        <begin position="41"/>
        <end position="60"/>
    </location>
</feature>
<organism evidence="2 3">
    <name type="scientific">Acidimangrovimonas pyrenivorans</name>
    <dbReference type="NCBI Taxonomy" id="2030798"/>
    <lineage>
        <taxon>Bacteria</taxon>
        <taxon>Pseudomonadati</taxon>
        <taxon>Pseudomonadota</taxon>
        <taxon>Alphaproteobacteria</taxon>
        <taxon>Rhodobacterales</taxon>
        <taxon>Paracoccaceae</taxon>
        <taxon>Acidimangrovimonas</taxon>
    </lineage>
</organism>
<keyword evidence="1" id="KW-0812">Transmembrane</keyword>
<feature type="transmembrane region" description="Helical" evidence="1">
    <location>
        <begin position="72"/>
        <end position="90"/>
    </location>
</feature>
<dbReference type="InterPro" id="IPR036551">
    <property type="entry name" value="Flavin_trans-like"/>
</dbReference>
<dbReference type="Proteomes" id="UP001595443">
    <property type="component" value="Unassembled WGS sequence"/>
</dbReference>
<dbReference type="Pfam" id="PF03334">
    <property type="entry name" value="PhaG_MnhG_YufB"/>
    <property type="match status" value="1"/>
</dbReference>
<proteinExistence type="predicted"/>
<evidence type="ECO:0000313" key="2">
    <source>
        <dbReference type="EMBL" id="MFC2970318.1"/>
    </source>
</evidence>
<dbReference type="PANTHER" id="PTHR34703">
    <property type="entry name" value="ANTIPORTER SUBUNIT MNHG2-RELATED"/>
    <property type="match status" value="1"/>
</dbReference>
<dbReference type="RefSeq" id="WP_377835163.1">
    <property type="nucleotide sequence ID" value="NZ_JBHRSK010000018.1"/>
</dbReference>
<feature type="transmembrane region" description="Helical" evidence="1">
    <location>
        <begin position="6"/>
        <end position="29"/>
    </location>
</feature>
<keyword evidence="1" id="KW-1133">Transmembrane helix</keyword>
<dbReference type="InterPro" id="IPR005133">
    <property type="entry name" value="PhaG_MnhG_YufB"/>
</dbReference>
<evidence type="ECO:0000313" key="3">
    <source>
        <dbReference type="Proteomes" id="UP001595443"/>
    </source>
</evidence>
<dbReference type="NCBIfam" id="TIGR01300">
    <property type="entry name" value="CPA3_mnhG_phaG"/>
    <property type="match status" value="1"/>
</dbReference>
<keyword evidence="1" id="KW-0472">Membrane</keyword>
<dbReference type="SUPFAM" id="SSF52507">
    <property type="entry name" value="Homo-oligomeric flavin-containing Cys decarboxylases, HFCD"/>
    <property type="match status" value="1"/>
</dbReference>
<sequence>MTIDLLELVISALLVIGGILGFVGSYGLIKLPDLMTRLHAPTKTTTLAVGSVLIASMLWFAFRDGHVSFHELMISLFLFLTAPLTANFIAKAHLHRNVRAEALPDPGDGTVWAGYLEPKDEVVDEPAILPEEGIGDAL</sequence>